<name>E0UJ53_GLOV7</name>
<comment type="cofactor">
    <cofactor evidence="6">
        <name>Mg(2+)</name>
        <dbReference type="ChEBI" id="CHEBI:18420"/>
    </cofactor>
</comment>
<dbReference type="GO" id="GO:0006281">
    <property type="term" value="P:DNA repair"/>
    <property type="evidence" value="ECO:0007669"/>
    <property type="project" value="UniProtKB-UniRule"/>
</dbReference>
<comment type="function">
    <text evidence="6">DNA repair enzyme involved in the repair of deaminated bases. Selectively cleaves double-stranded DNA at the second phosphodiester bond 3' to a deoxyinosine leaving behind the intact lesion on the nicked DNA.</text>
</comment>
<dbReference type="NCBIfam" id="NF008629">
    <property type="entry name" value="PRK11617.1"/>
    <property type="match status" value="1"/>
</dbReference>
<evidence type="ECO:0000256" key="2">
    <source>
        <dbReference type="ARBA" id="ARBA00022490"/>
    </source>
</evidence>
<keyword evidence="2 6" id="KW-0963">Cytoplasm</keyword>
<evidence type="ECO:0000313" key="8">
    <source>
        <dbReference type="Proteomes" id="UP000008206"/>
    </source>
</evidence>
<organism evidence="7 8">
    <name type="scientific">Gloeothece verrucosa (strain PCC 7822)</name>
    <name type="common">Cyanothece sp. (strain PCC 7822)</name>
    <dbReference type="NCBI Taxonomy" id="497965"/>
    <lineage>
        <taxon>Bacteria</taxon>
        <taxon>Bacillati</taxon>
        <taxon>Cyanobacteriota</taxon>
        <taxon>Cyanophyceae</taxon>
        <taxon>Oscillatoriophycideae</taxon>
        <taxon>Chroococcales</taxon>
        <taxon>Aphanothecaceae</taxon>
        <taxon>Gloeothece</taxon>
        <taxon>Gloeothece verrucosa</taxon>
    </lineage>
</organism>
<dbReference type="OrthoDB" id="9790916at2"/>
<dbReference type="GO" id="GO:0000287">
    <property type="term" value="F:magnesium ion binding"/>
    <property type="evidence" value="ECO:0007669"/>
    <property type="project" value="UniProtKB-UniRule"/>
</dbReference>
<dbReference type="KEGG" id="cyj:Cyan7822_3824"/>
<dbReference type="EMBL" id="CP002198">
    <property type="protein sequence ID" value="ADN15756.1"/>
    <property type="molecule type" value="Genomic_DNA"/>
</dbReference>
<dbReference type="Gene3D" id="3.30.2170.10">
    <property type="entry name" value="archaeoglobus fulgidus dsm 4304 superfamily"/>
    <property type="match status" value="1"/>
</dbReference>
<keyword evidence="5 6" id="KW-0378">Hydrolase</keyword>
<evidence type="ECO:0000256" key="4">
    <source>
        <dbReference type="ARBA" id="ARBA00022759"/>
    </source>
</evidence>
<dbReference type="PANTHER" id="PTHR28511:SF1">
    <property type="entry name" value="ENDONUCLEASE V"/>
    <property type="match status" value="1"/>
</dbReference>
<dbReference type="HAMAP" id="MF_00801">
    <property type="entry name" value="Endonuclease_5"/>
    <property type="match status" value="1"/>
</dbReference>
<dbReference type="eggNOG" id="COG1515">
    <property type="taxonomic scope" value="Bacteria"/>
</dbReference>
<keyword evidence="6" id="KW-0227">DNA damage</keyword>
<evidence type="ECO:0000256" key="1">
    <source>
        <dbReference type="ARBA" id="ARBA00004496"/>
    </source>
</evidence>
<keyword evidence="6" id="KW-0234">DNA repair</keyword>
<proteinExistence type="inferred from homology"/>
<keyword evidence="6" id="KW-0479">Metal-binding</keyword>
<gene>
    <name evidence="6" type="primary">nfi</name>
    <name evidence="7" type="ordered locus">Cyan7822_3824</name>
</gene>
<dbReference type="InterPro" id="IPR007581">
    <property type="entry name" value="Endonuclease-V"/>
</dbReference>
<keyword evidence="3 6" id="KW-0540">Nuclease</keyword>
<evidence type="ECO:0000256" key="6">
    <source>
        <dbReference type="HAMAP-Rule" id="MF_00801"/>
    </source>
</evidence>
<dbReference type="EC" id="3.1.21.7" evidence="6"/>
<evidence type="ECO:0000256" key="3">
    <source>
        <dbReference type="ARBA" id="ARBA00022722"/>
    </source>
</evidence>
<evidence type="ECO:0000256" key="5">
    <source>
        <dbReference type="ARBA" id="ARBA00022801"/>
    </source>
</evidence>
<dbReference type="PANTHER" id="PTHR28511">
    <property type="entry name" value="ENDONUCLEASE V"/>
    <property type="match status" value="1"/>
</dbReference>
<keyword evidence="4 6" id="KW-0255">Endonuclease</keyword>
<dbReference type="GO" id="GO:0043737">
    <property type="term" value="F:deoxyribonuclease V activity"/>
    <property type="evidence" value="ECO:0007669"/>
    <property type="project" value="UniProtKB-UniRule"/>
</dbReference>
<dbReference type="AlphaFoldDB" id="E0UJ53"/>
<reference evidence="8" key="1">
    <citation type="journal article" date="2011" name="MBio">
        <title>Novel metabolic attributes of the genus Cyanothece, comprising a group of unicellular nitrogen-fixing Cyanobacteria.</title>
        <authorList>
            <person name="Bandyopadhyay A."/>
            <person name="Elvitigala T."/>
            <person name="Welsh E."/>
            <person name="Stockel J."/>
            <person name="Liberton M."/>
            <person name="Min H."/>
            <person name="Sherman L.A."/>
            <person name="Pakrasi H.B."/>
        </authorList>
    </citation>
    <scope>NUCLEOTIDE SEQUENCE [LARGE SCALE GENOMIC DNA]</scope>
    <source>
        <strain evidence="8">PCC 7822</strain>
    </source>
</reference>
<feature type="binding site" evidence="6">
    <location>
        <position position="46"/>
    </location>
    <ligand>
        <name>Mg(2+)</name>
        <dbReference type="ChEBI" id="CHEBI:18420"/>
    </ligand>
</feature>
<comment type="subcellular location">
    <subcellularLocation>
        <location evidence="1 6">Cytoplasm</location>
    </subcellularLocation>
</comment>
<dbReference type="HOGENOM" id="CLU_047631_1_1_3"/>
<dbReference type="Pfam" id="PF04493">
    <property type="entry name" value="Endonuclease_5"/>
    <property type="match status" value="1"/>
</dbReference>
<comment type="similarity">
    <text evidence="6">Belongs to the endonuclease V family.</text>
</comment>
<dbReference type="RefSeq" id="WP_013323824.1">
    <property type="nucleotide sequence ID" value="NC_014501.1"/>
</dbReference>
<accession>E0UJ53</accession>
<sequence length="231" mass="25572">MSKLKIPSLSTWPTTLEEATLIQTKLRNQVITEDRLGDIHYVAGVDVGFKDNYTITQAAVAVLSFPDLQLVDSAITTLPTCFPYIPGFLSFREIPGILQALEKLTITPDLIICDGQGIAHPRRFGIACHLGVLIDVPTIGVAKSILVGKHTELPPEKGQWVELKDRGEIIGAVVRSRTNVKPLYVSVGHRISLATARDYVFKCLTKYRLPETTRLADKLSRVIVNNPLFEQ</sequence>
<evidence type="ECO:0000313" key="7">
    <source>
        <dbReference type="EMBL" id="ADN15756.1"/>
    </source>
</evidence>
<dbReference type="GO" id="GO:0003727">
    <property type="term" value="F:single-stranded RNA binding"/>
    <property type="evidence" value="ECO:0007669"/>
    <property type="project" value="TreeGrafter"/>
</dbReference>
<dbReference type="GO" id="GO:0016891">
    <property type="term" value="F:RNA endonuclease activity producing 5'-phosphomonoesters, hydrolytic mechanism"/>
    <property type="evidence" value="ECO:0007669"/>
    <property type="project" value="TreeGrafter"/>
</dbReference>
<feature type="binding site" evidence="6">
    <location>
        <position position="114"/>
    </location>
    <ligand>
        <name>Mg(2+)</name>
        <dbReference type="ChEBI" id="CHEBI:18420"/>
    </ligand>
</feature>
<dbReference type="Proteomes" id="UP000008206">
    <property type="component" value="Chromosome"/>
</dbReference>
<dbReference type="CDD" id="cd06559">
    <property type="entry name" value="Endonuclease_V"/>
    <property type="match status" value="1"/>
</dbReference>
<comment type="catalytic activity">
    <reaction evidence="6">
        <text>Endonucleolytic cleavage at apurinic or apyrimidinic sites to products with a 5'-phosphate.</text>
        <dbReference type="EC" id="3.1.21.7"/>
    </reaction>
</comment>
<feature type="site" description="Interaction with target DNA" evidence="6">
    <location>
        <position position="84"/>
    </location>
</feature>
<dbReference type="GO" id="GO:0005737">
    <property type="term" value="C:cytoplasm"/>
    <property type="evidence" value="ECO:0007669"/>
    <property type="project" value="UniProtKB-SubCell"/>
</dbReference>
<protein>
    <recommendedName>
        <fullName evidence="6">Endonuclease V</fullName>
        <ecNumber evidence="6">3.1.21.7</ecNumber>
    </recommendedName>
    <alternativeName>
        <fullName evidence="6">Deoxyinosine 3'endonuclease</fullName>
    </alternativeName>
    <alternativeName>
        <fullName evidence="6">Deoxyribonuclease V</fullName>
        <shortName evidence="6">DNase V</shortName>
    </alternativeName>
</protein>
<dbReference type="STRING" id="497965.Cyan7822_3824"/>
<keyword evidence="6" id="KW-0460">Magnesium</keyword>
<keyword evidence="8" id="KW-1185">Reference proteome</keyword>